<comment type="caution">
    <text evidence="1">The sequence shown here is derived from an EMBL/GenBank/DDBJ whole genome shotgun (WGS) entry which is preliminary data.</text>
</comment>
<name>A0A919AJS6_9ACTN</name>
<organism evidence="1 2">
    <name type="scientific">Streptomyces spiralis</name>
    <dbReference type="NCBI Taxonomy" id="66376"/>
    <lineage>
        <taxon>Bacteria</taxon>
        <taxon>Bacillati</taxon>
        <taxon>Actinomycetota</taxon>
        <taxon>Actinomycetes</taxon>
        <taxon>Kitasatosporales</taxon>
        <taxon>Streptomycetaceae</taxon>
        <taxon>Streptomyces</taxon>
    </lineage>
</organism>
<dbReference type="RefSeq" id="WP_229904033.1">
    <property type="nucleotide sequence ID" value="NZ_BNBC01000059.1"/>
</dbReference>
<accession>A0A919AJS6</accession>
<dbReference type="Gene3D" id="3.20.20.70">
    <property type="entry name" value="Aldolase class I"/>
    <property type="match status" value="1"/>
</dbReference>
<dbReference type="InterPro" id="IPR013785">
    <property type="entry name" value="Aldolase_TIM"/>
</dbReference>
<dbReference type="AlphaFoldDB" id="A0A919AJS6"/>
<reference evidence="1" key="1">
    <citation type="journal article" date="2014" name="Int. J. Syst. Evol. Microbiol.">
        <title>Complete genome sequence of Corynebacterium casei LMG S-19264T (=DSM 44701T), isolated from a smear-ripened cheese.</title>
        <authorList>
            <consortium name="US DOE Joint Genome Institute (JGI-PGF)"/>
            <person name="Walter F."/>
            <person name="Albersmeier A."/>
            <person name="Kalinowski J."/>
            <person name="Ruckert C."/>
        </authorList>
    </citation>
    <scope>NUCLEOTIDE SEQUENCE</scope>
    <source>
        <strain evidence="1">JCM 3302</strain>
    </source>
</reference>
<sequence length="64" mass="6816">MARPIATGWSPVGCPAPHHLTAPLRRADTVAGDTRLVHLWAGTGRRQAKEEPAAPTIQRLAGLL</sequence>
<gene>
    <name evidence="1" type="ORF">GCM10014715_78180</name>
</gene>
<evidence type="ECO:0000313" key="2">
    <source>
        <dbReference type="Proteomes" id="UP000641386"/>
    </source>
</evidence>
<protein>
    <submittedName>
        <fullName evidence="1">Uncharacterized protein</fullName>
    </submittedName>
</protein>
<keyword evidence="2" id="KW-1185">Reference proteome</keyword>
<proteinExistence type="predicted"/>
<reference evidence="1" key="2">
    <citation type="submission" date="2020-09" db="EMBL/GenBank/DDBJ databases">
        <authorList>
            <person name="Sun Q."/>
            <person name="Ohkuma M."/>
        </authorList>
    </citation>
    <scope>NUCLEOTIDE SEQUENCE</scope>
    <source>
        <strain evidence="1">JCM 3302</strain>
    </source>
</reference>
<dbReference type="Proteomes" id="UP000641386">
    <property type="component" value="Unassembled WGS sequence"/>
</dbReference>
<dbReference type="EMBL" id="BNBC01000059">
    <property type="protein sequence ID" value="GHF10891.1"/>
    <property type="molecule type" value="Genomic_DNA"/>
</dbReference>
<evidence type="ECO:0000313" key="1">
    <source>
        <dbReference type="EMBL" id="GHF10891.1"/>
    </source>
</evidence>